<dbReference type="SMART" id="SM00257">
    <property type="entry name" value="LysM"/>
    <property type="match status" value="1"/>
</dbReference>
<dbReference type="GO" id="GO:0008061">
    <property type="term" value="F:chitin binding"/>
    <property type="evidence" value="ECO:0007669"/>
    <property type="project" value="InterPro"/>
</dbReference>
<proteinExistence type="predicted"/>
<name>A0A6P9EAM6_JUGRE</name>
<dbReference type="CDD" id="cd00118">
    <property type="entry name" value="LysM"/>
    <property type="match status" value="1"/>
</dbReference>
<dbReference type="PANTHER" id="PTHR34997:SF1">
    <property type="entry name" value="PEPTIDOGLYCAN-BINDING LYSIN DOMAIN"/>
    <property type="match status" value="1"/>
</dbReference>
<dbReference type="PROSITE" id="PS51782">
    <property type="entry name" value="LYSM"/>
    <property type="match status" value="1"/>
</dbReference>
<evidence type="ECO:0000313" key="1">
    <source>
        <dbReference type="Proteomes" id="UP000235220"/>
    </source>
</evidence>
<dbReference type="AlphaFoldDB" id="A0A6P9EAM6"/>
<dbReference type="InterPro" id="IPR018392">
    <property type="entry name" value="LysM"/>
</dbReference>
<gene>
    <name evidence="2" type="primary">LOC118348249</name>
</gene>
<dbReference type="Gramene" id="Jr04_06660_p1">
    <property type="protein sequence ID" value="cds.Jr04_06660_p1"/>
    <property type="gene ID" value="Jr04_06660"/>
</dbReference>
<dbReference type="Gene3D" id="3.10.350.10">
    <property type="entry name" value="LysM domain"/>
    <property type="match status" value="1"/>
</dbReference>
<dbReference type="SUPFAM" id="SSF54106">
    <property type="entry name" value="LysM domain"/>
    <property type="match status" value="1"/>
</dbReference>
<dbReference type="KEGG" id="jre:118348249"/>
<evidence type="ECO:0000313" key="2">
    <source>
        <dbReference type="RefSeq" id="XP_035545300.1"/>
    </source>
</evidence>
<organism evidence="1 2">
    <name type="scientific">Juglans regia</name>
    <name type="common">English walnut</name>
    <dbReference type="NCBI Taxonomy" id="51240"/>
    <lineage>
        <taxon>Eukaryota</taxon>
        <taxon>Viridiplantae</taxon>
        <taxon>Streptophyta</taxon>
        <taxon>Embryophyta</taxon>
        <taxon>Tracheophyta</taxon>
        <taxon>Spermatophyta</taxon>
        <taxon>Magnoliopsida</taxon>
        <taxon>eudicotyledons</taxon>
        <taxon>Gunneridae</taxon>
        <taxon>Pentapetalae</taxon>
        <taxon>rosids</taxon>
        <taxon>fabids</taxon>
        <taxon>Fagales</taxon>
        <taxon>Juglandaceae</taxon>
        <taxon>Juglans</taxon>
    </lineage>
</organism>
<dbReference type="GeneID" id="118348249"/>
<dbReference type="OrthoDB" id="1921017at2759"/>
<dbReference type="Proteomes" id="UP000235220">
    <property type="component" value="Chromosome 4"/>
</dbReference>
<sequence length="101" mass="10706">MAKSSNATAVIISLVLMLSLFLITFSPVAEGRFIGVGMVKEEEEAAGILCDLVHGVESGETCSGVVEKFKLNAETFTLINPNLNCDALFVGQWVCIDGAPN</sequence>
<protein>
    <submittedName>
        <fullName evidence="2">Uncharacterized protein LOC118348249</fullName>
    </submittedName>
</protein>
<reference evidence="2" key="1">
    <citation type="submission" date="2025-08" db="UniProtKB">
        <authorList>
            <consortium name="RefSeq"/>
        </authorList>
    </citation>
    <scope>IDENTIFICATION</scope>
    <source>
        <tissue evidence="2">Leaves</tissue>
    </source>
</reference>
<dbReference type="InterPro" id="IPR052210">
    <property type="entry name" value="LysM1-like"/>
</dbReference>
<keyword evidence="1" id="KW-1185">Reference proteome</keyword>
<accession>A0A6P9EAM6</accession>
<dbReference type="RefSeq" id="XP_035545300.1">
    <property type="nucleotide sequence ID" value="XM_035689407.1"/>
</dbReference>
<dbReference type="InterPro" id="IPR036779">
    <property type="entry name" value="LysM_dom_sf"/>
</dbReference>
<dbReference type="Pfam" id="PF01476">
    <property type="entry name" value="LysM"/>
    <property type="match status" value="1"/>
</dbReference>
<dbReference type="PANTHER" id="PTHR34997">
    <property type="entry name" value="AM15"/>
    <property type="match status" value="1"/>
</dbReference>